<evidence type="ECO:0000313" key="10">
    <source>
        <dbReference type="EnsemblMetazoa" id="Aqu2.1.12801_001"/>
    </source>
</evidence>
<feature type="transmembrane region" description="Helical" evidence="8">
    <location>
        <begin position="729"/>
        <end position="751"/>
    </location>
</feature>
<dbReference type="Pfam" id="PF07287">
    <property type="entry name" value="AtuA"/>
    <property type="match status" value="1"/>
</dbReference>
<sequence length="925" mass="101544">MWVIVGVVISRIQQISVLLPLHCVAFKAMMLFTIATGLLFIAAFSGLGHCEEYYVSSSTLECTGNLQPCHSLLFYLNDSQEYFVDDSVFYFMNGTHILDEHELLDKPIVSNSPLHISNSHFLHNKAPNNAGLALRESCVMSNNIGFNGANLFIELPGASVIVKNTNVTHSQTHVTDMHSTFGSSVPSAFCIHKSTVTFENVLIAQNSVSGLMLLNAVVKLSGYNIVFDNSAHVGGGIFFSGDSIILLNLKSLTRLVFRHNRATSKGGAIYIDTTSSLVQNSCFIQPNDQEIDISSNNFSLIFEGNTANDAGSAVYGGYTESCEIVTVSDNQIIVINGLNIFNSIFEYYNQSGSSVISSDPVYLYFCNNNTVDKSVESLNVSVLPGQPKGIDVVLVGEGGGIVPGNIIVKEQNIEFERIMTASKNCTTMYYTPTITKNTTLPKAQTFTFAIERHKASAKKVLFHIQECPFGFNLSHKSLRCDCNKHIKYGANITCDAVTKSFYHEGDTWMGCSYGHHCKTSDVNFTLESVDKQCTLNKSGLLCGECAEGLSLMFGSDRCGYRGLSTTSCDVMQFISQDLTKLFKSYQILNKNLFHQSVAIYLLPLRCMAFKAMMLFTIATGLLFIVAFSGLGHCEEYYVSSSTLECTDDLEPCHSLLFYLNDSQQYFVNDSIFYFMNGTHILDEHELLVIRDVNNLTFKGLDYELEDGFNETVRQSTVVITCQESRRGILFFNSSLIYMFLCCVATQALALFSSQDMGYTPDFISHCIKPLIHDIKKQSIRVVTNAGGINPEGCVNTIKNVMSSEGVELSVAMVTGDDMMKNVKEIKDSGYAVDIESGRTLPSSVLSMNAYIGSFPIADALDKGADIVITGRATDSALALGPLIHKFGWKRTDYDLLSSGSLAGHLIECGAQVTGGICTDWDTVQG</sequence>
<dbReference type="InterPro" id="IPR011050">
    <property type="entry name" value="Pectin_lyase_fold/virulence"/>
</dbReference>
<dbReference type="OrthoDB" id="10265871at2759"/>
<dbReference type="InParanoid" id="A0A1X7TDV8"/>
<keyword evidence="7" id="KW-0998">Cell outer membrane</keyword>
<evidence type="ECO:0000256" key="8">
    <source>
        <dbReference type="SAM" id="Phobius"/>
    </source>
</evidence>
<protein>
    <recommendedName>
        <fullName evidence="9">Acyclic terpene utilisation N-terminal domain-containing protein</fullName>
    </recommendedName>
</protein>
<dbReference type="PANTHER" id="PTHR47708:SF2">
    <property type="entry name" value="SI:CH73-132F6.5"/>
    <property type="match status" value="1"/>
</dbReference>
<evidence type="ECO:0000256" key="4">
    <source>
        <dbReference type="ARBA" id="ARBA00022525"/>
    </source>
</evidence>
<evidence type="ECO:0000256" key="7">
    <source>
        <dbReference type="ARBA" id="ARBA00023237"/>
    </source>
</evidence>
<dbReference type="NCBIfam" id="TIGR01376">
    <property type="entry name" value="POMP_repeat"/>
    <property type="match status" value="1"/>
</dbReference>
<dbReference type="InterPro" id="IPR010839">
    <property type="entry name" value="AtuA_N"/>
</dbReference>
<feature type="domain" description="Acyclic terpene utilisation N-terminal" evidence="9">
    <location>
        <begin position="745"/>
        <end position="924"/>
    </location>
</feature>
<dbReference type="SUPFAM" id="SSF51126">
    <property type="entry name" value="Pectin lyase-like"/>
    <property type="match status" value="1"/>
</dbReference>
<evidence type="ECO:0000256" key="3">
    <source>
        <dbReference type="ARBA" id="ARBA00004613"/>
    </source>
</evidence>
<keyword evidence="5" id="KW-0732">Signal</keyword>
<keyword evidence="8" id="KW-1133">Transmembrane helix</keyword>
<dbReference type="Pfam" id="PF02415">
    <property type="entry name" value="Chlam_PMP"/>
    <property type="match status" value="1"/>
</dbReference>
<evidence type="ECO:0000256" key="5">
    <source>
        <dbReference type="ARBA" id="ARBA00022729"/>
    </source>
</evidence>
<comment type="subcellular location">
    <subcellularLocation>
        <location evidence="1">Cell envelope</location>
    </subcellularLocation>
    <subcellularLocation>
        <location evidence="2">Cell outer membrane</location>
    </subcellularLocation>
    <subcellularLocation>
        <location evidence="3">Secreted</location>
    </subcellularLocation>
</comment>
<evidence type="ECO:0000256" key="2">
    <source>
        <dbReference type="ARBA" id="ARBA00004442"/>
    </source>
</evidence>
<dbReference type="PANTHER" id="PTHR47708">
    <property type="match status" value="1"/>
</dbReference>
<keyword evidence="8" id="KW-0812">Transmembrane</keyword>
<dbReference type="GO" id="GO:0005576">
    <property type="term" value="C:extracellular region"/>
    <property type="evidence" value="ECO:0007669"/>
    <property type="project" value="UniProtKB-SubCell"/>
</dbReference>
<evidence type="ECO:0000256" key="1">
    <source>
        <dbReference type="ARBA" id="ARBA00004196"/>
    </source>
</evidence>
<dbReference type="STRING" id="400682.A0A1X7TDV8"/>
<name>A0A1X7TDV8_AMPQE</name>
<keyword evidence="4" id="KW-0964">Secreted</keyword>
<accession>A0A1X7TDV8</accession>
<feature type="transmembrane region" description="Helical" evidence="8">
    <location>
        <begin position="611"/>
        <end position="630"/>
    </location>
</feature>
<organism evidence="10">
    <name type="scientific">Amphimedon queenslandica</name>
    <name type="common">Sponge</name>
    <dbReference type="NCBI Taxonomy" id="400682"/>
    <lineage>
        <taxon>Eukaryota</taxon>
        <taxon>Metazoa</taxon>
        <taxon>Porifera</taxon>
        <taxon>Demospongiae</taxon>
        <taxon>Heteroscleromorpha</taxon>
        <taxon>Haplosclerida</taxon>
        <taxon>Niphatidae</taxon>
        <taxon>Amphimedon</taxon>
    </lineage>
</organism>
<evidence type="ECO:0000259" key="9">
    <source>
        <dbReference type="Pfam" id="PF07287"/>
    </source>
</evidence>
<keyword evidence="6 8" id="KW-0472">Membrane</keyword>
<reference evidence="10" key="1">
    <citation type="submission" date="2017-05" db="UniProtKB">
        <authorList>
            <consortium name="EnsemblMetazoa"/>
        </authorList>
    </citation>
    <scope>IDENTIFICATION</scope>
</reference>
<dbReference type="InterPro" id="IPR003368">
    <property type="entry name" value="POMP_repeat"/>
</dbReference>
<evidence type="ECO:0000256" key="6">
    <source>
        <dbReference type="ARBA" id="ARBA00023136"/>
    </source>
</evidence>
<feature type="transmembrane region" description="Helical" evidence="8">
    <location>
        <begin position="28"/>
        <end position="48"/>
    </location>
</feature>
<dbReference type="EnsemblMetazoa" id="Aqu2.1.12801_001">
    <property type="protein sequence ID" value="Aqu2.1.12801_001"/>
    <property type="gene ID" value="Aqu2.1.12801"/>
</dbReference>
<dbReference type="AlphaFoldDB" id="A0A1X7TDV8"/>
<proteinExistence type="predicted"/>